<dbReference type="Proteomes" id="UP000054549">
    <property type="component" value="Unassembled WGS sequence"/>
</dbReference>
<proteinExistence type="predicted"/>
<accession>A0A0C2WPM3</accession>
<evidence type="ECO:0000313" key="2">
    <source>
        <dbReference type="EMBL" id="KIL63597.1"/>
    </source>
</evidence>
<sequence length="148" mass="16595">MIVISYLRYAFLFREVFPDDQSLVSKILSKAALCLGLRQMEWMFLTCHNYWIVCRLVRGDHPYLVHSSEISIKNSSEPFRAFLGAILSVVQGVPVEPSTYSSDMKLDTIEEEEEDESPFTDSGTYRGSLGGRATTSNSATRSCIPNLG</sequence>
<evidence type="ECO:0000313" key="3">
    <source>
        <dbReference type="Proteomes" id="UP000054549"/>
    </source>
</evidence>
<dbReference type="OrthoDB" id="3205021at2759"/>
<dbReference type="HOGENOM" id="CLU_1758343_0_0_1"/>
<feature type="compositionally biased region" description="Acidic residues" evidence="1">
    <location>
        <begin position="109"/>
        <end position="118"/>
    </location>
</feature>
<evidence type="ECO:0000256" key="1">
    <source>
        <dbReference type="SAM" id="MobiDB-lite"/>
    </source>
</evidence>
<keyword evidence="3" id="KW-1185">Reference proteome</keyword>
<feature type="region of interest" description="Disordered" evidence="1">
    <location>
        <begin position="109"/>
        <end position="148"/>
    </location>
</feature>
<gene>
    <name evidence="2" type="ORF">M378DRAFT_659768</name>
</gene>
<dbReference type="AlphaFoldDB" id="A0A0C2WPM3"/>
<dbReference type="EMBL" id="KN818257">
    <property type="protein sequence ID" value="KIL63597.1"/>
    <property type="molecule type" value="Genomic_DNA"/>
</dbReference>
<name>A0A0C2WPM3_AMAMK</name>
<organism evidence="2 3">
    <name type="scientific">Amanita muscaria (strain Koide BX008)</name>
    <dbReference type="NCBI Taxonomy" id="946122"/>
    <lineage>
        <taxon>Eukaryota</taxon>
        <taxon>Fungi</taxon>
        <taxon>Dikarya</taxon>
        <taxon>Basidiomycota</taxon>
        <taxon>Agaricomycotina</taxon>
        <taxon>Agaricomycetes</taxon>
        <taxon>Agaricomycetidae</taxon>
        <taxon>Agaricales</taxon>
        <taxon>Pluteineae</taxon>
        <taxon>Amanitaceae</taxon>
        <taxon>Amanita</taxon>
    </lineage>
</organism>
<reference evidence="2 3" key="1">
    <citation type="submission" date="2014-04" db="EMBL/GenBank/DDBJ databases">
        <title>Evolutionary Origins and Diversification of the Mycorrhizal Mutualists.</title>
        <authorList>
            <consortium name="DOE Joint Genome Institute"/>
            <consortium name="Mycorrhizal Genomics Consortium"/>
            <person name="Kohler A."/>
            <person name="Kuo A."/>
            <person name="Nagy L.G."/>
            <person name="Floudas D."/>
            <person name="Copeland A."/>
            <person name="Barry K.W."/>
            <person name="Cichocki N."/>
            <person name="Veneault-Fourrey C."/>
            <person name="LaButti K."/>
            <person name="Lindquist E.A."/>
            <person name="Lipzen A."/>
            <person name="Lundell T."/>
            <person name="Morin E."/>
            <person name="Murat C."/>
            <person name="Riley R."/>
            <person name="Ohm R."/>
            <person name="Sun H."/>
            <person name="Tunlid A."/>
            <person name="Henrissat B."/>
            <person name="Grigoriev I.V."/>
            <person name="Hibbett D.S."/>
            <person name="Martin F."/>
        </authorList>
    </citation>
    <scope>NUCLEOTIDE SEQUENCE [LARGE SCALE GENOMIC DNA]</scope>
    <source>
        <strain evidence="2 3">Koide BX008</strain>
    </source>
</reference>
<dbReference type="InParanoid" id="A0A0C2WPM3"/>
<feature type="compositionally biased region" description="Polar residues" evidence="1">
    <location>
        <begin position="133"/>
        <end position="148"/>
    </location>
</feature>
<protein>
    <submittedName>
        <fullName evidence="2">Uncharacterized protein</fullName>
    </submittedName>
</protein>